<dbReference type="Pfam" id="PF03734">
    <property type="entry name" value="YkuD"/>
    <property type="match status" value="1"/>
</dbReference>
<evidence type="ECO:0000256" key="9">
    <source>
        <dbReference type="SAM" id="SignalP"/>
    </source>
</evidence>
<dbReference type="InterPro" id="IPR005490">
    <property type="entry name" value="LD_TPept_cat_dom"/>
</dbReference>
<keyword evidence="6 7" id="KW-0961">Cell wall biogenesis/degradation</keyword>
<dbReference type="GO" id="GO:0071972">
    <property type="term" value="F:peptidoglycan L,D-transpeptidase activity"/>
    <property type="evidence" value="ECO:0007669"/>
    <property type="project" value="TreeGrafter"/>
</dbReference>
<dbReference type="InterPro" id="IPR041280">
    <property type="entry name" value="Big_10"/>
</dbReference>
<dbReference type="Proteomes" id="UP000460221">
    <property type="component" value="Unassembled WGS sequence"/>
</dbReference>
<dbReference type="GO" id="GO:0071555">
    <property type="term" value="P:cell wall organization"/>
    <property type="evidence" value="ECO:0007669"/>
    <property type="project" value="UniProtKB-UniRule"/>
</dbReference>
<dbReference type="PANTHER" id="PTHR30582:SF2">
    <property type="entry name" value="L,D-TRANSPEPTIDASE YCIB-RELATED"/>
    <property type="match status" value="1"/>
</dbReference>
<protein>
    <submittedName>
        <fullName evidence="11">L,D-transpeptidase family protein</fullName>
    </submittedName>
</protein>
<organism evidence="11 12">
    <name type="scientific">Nakamurella alba</name>
    <dbReference type="NCBI Taxonomy" id="2665158"/>
    <lineage>
        <taxon>Bacteria</taxon>
        <taxon>Bacillati</taxon>
        <taxon>Actinomycetota</taxon>
        <taxon>Actinomycetes</taxon>
        <taxon>Nakamurellales</taxon>
        <taxon>Nakamurellaceae</taxon>
        <taxon>Nakamurella</taxon>
    </lineage>
</organism>
<name>A0A7K1FFJ4_9ACTN</name>
<feature type="region of interest" description="Disordered" evidence="8">
    <location>
        <begin position="45"/>
        <end position="81"/>
    </location>
</feature>
<dbReference type="InterPro" id="IPR050979">
    <property type="entry name" value="LD-transpeptidase"/>
</dbReference>
<dbReference type="Gene3D" id="2.40.440.10">
    <property type="entry name" value="L,D-transpeptidase catalytic domain-like"/>
    <property type="match status" value="1"/>
</dbReference>
<feature type="domain" description="L,D-TPase catalytic" evidence="10">
    <location>
        <begin position="283"/>
        <end position="419"/>
    </location>
</feature>
<evidence type="ECO:0000256" key="3">
    <source>
        <dbReference type="ARBA" id="ARBA00022960"/>
    </source>
</evidence>
<evidence type="ECO:0000313" key="12">
    <source>
        <dbReference type="Proteomes" id="UP000460221"/>
    </source>
</evidence>
<evidence type="ECO:0000256" key="2">
    <source>
        <dbReference type="ARBA" id="ARBA00022679"/>
    </source>
</evidence>
<feature type="active site" description="Proton donor/acceptor" evidence="7">
    <location>
        <position position="377"/>
    </location>
</feature>
<dbReference type="CDD" id="cd13432">
    <property type="entry name" value="LDT_IgD_like_2"/>
    <property type="match status" value="1"/>
</dbReference>
<keyword evidence="2" id="KW-0808">Transferase</keyword>
<evidence type="ECO:0000256" key="4">
    <source>
        <dbReference type="ARBA" id="ARBA00022984"/>
    </source>
</evidence>
<evidence type="ECO:0000256" key="8">
    <source>
        <dbReference type="SAM" id="MobiDB-lite"/>
    </source>
</evidence>
<comment type="caution">
    <text evidence="11">The sequence shown here is derived from an EMBL/GenBank/DDBJ whole genome shotgun (WGS) entry which is preliminary data.</text>
</comment>
<keyword evidence="5" id="KW-0012">Acyltransferase</keyword>
<dbReference type="AlphaFoldDB" id="A0A7K1FFJ4"/>
<dbReference type="CDD" id="cd16913">
    <property type="entry name" value="YkuD_like"/>
    <property type="match status" value="1"/>
</dbReference>
<feature type="signal peptide" evidence="9">
    <location>
        <begin position="1"/>
        <end position="41"/>
    </location>
</feature>
<keyword evidence="12" id="KW-1185">Reference proteome</keyword>
<evidence type="ECO:0000313" key="11">
    <source>
        <dbReference type="EMBL" id="MTD12877.1"/>
    </source>
</evidence>
<dbReference type="EMBL" id="WLYK01000001">
    <property type="protein sequence ID" value="MTD12877.1"/>
    <property type="molecule type" value="Genomic_DNA"/>
</dbReference>
<evidence type="ECO:0000256" key="7">
    <source>
        <dbReference type="PROSITE-ProRule" id="PRU01373"/>
    </source>
</evidence>
<proteinExistence type="predicted"/>
<feature type="chain" id="PRO_5029441948" evidence="9">
    <location>
        <begin position="42"/>
        <end position="448"/>
    </location>
</feature>
<dbReference type="RefSeq" id="WP_154766860.1">
    <property type="nucleotide sequence ID" value="NZ_WLYK01000001.1"/>
</dbReference>
<comment type="pathway">
    <text evidence="1 7">Cell wall biogenesis; peptidoglycan biosynthesis.</text>
</comment>
<feature type="active site" description="Nucleophile" evidence="7">
    <location>
        <position position="395"/>
    </location>
</feature>
<keyword evidence="4 7" id="KW-0573">Peptidoglycan synthesis</keyword>
<feature type="compositionally biased region" description="Low complexity" evidence="8">
    <location>
        <begin position="45"/>
        <end position="80"/>
    </location>
</feature>
<dbReference type="PROSITE" id="PS51318">
    <property type="entry name" value="TAT"/>
    <property type="match status" value="1"/>
</dbReference>
<dbReference type="InterPro" id="IPR006311">
    <property type="entry name" value="TAT_signal"/>
</dbReference>
<keyword evidence="9" id="KW-0732">Signal</keyword>
<reference evidence="11 12" key="1">
    <citation type="submission" date="2019-11" db="EMBL/GenBank/DDBJ databases">
        <authorList>
            <person name="Jiang L.-Q."/>
        </authorList>
    </citation>
    <scope>NUCLEOTIDE SEQUENCE [LARGE SCALE GENOMIC DNA]</scope>
    <source>
        <strain evidence="11 12">YIM 132087</strain>
    </source>
</reference>
<dbReference type="PROSITE" id="PS51257">
    <property type="entry name" value="PROKAR_LIPOPROTEIN"/>
    <property type="match status" value="1"/>
</dbReference>
<evidence type="ECO:0000259" key="10">
    <source>
        <dbReference type="PROSITE" id="PS52029"/>
    </source>
</evidence>
<dbReference type="GO" id="GO:0005576">
    <property type="term" value="C:extracellular region"/>
    <property type="evidence" value="ECO:0007669"/>
    <property type="project" value="TreeGrafter"/>
</dbReference>
<dbReference type="GO" id="GO:0018104">
    <property type="term" value="P:peptidoglycan-protein cross-linking"/>
    <property type="evidence" value="ECO:0007669"/>
    <property type="project" value="TreeGrafter"/>
</dbReference>
<evidence type="ECO:0000256" key="5">
    <source>
        <dbReference type="ARBA" id="ARBA00023315"/>
    </source>
</evidence>
<evidence type="ECO:0000256" key="6">
    <source>
        <dbReference type="ARBA" id="ARBA00023316"/>
    </source>
</evidence>
<keyword evidence="3 7" id="KW-0133">Cell shape</keyword>
<dbReference type="Pfam" id="PF17964">
    <property type="entry name" value="Big_10"/>
    <property type="match status" value="1"/>
</dbReference>
<dbReference type="Gene3D" id="2.60.40.3710">
    <property type="match status" value="1"/>
</dbReference>
<dbReference type="SUPFAM" id="SSF141523">
    <property type="entry name" value="L,D-transpeptidase catalytic domain-like"/>
    <property type="match status" value="1"/>
</dbReference>
<gene>
    <name evidence="11" type="ORF">GIS00_02815</name>
</gene>
<dbReference type="GO" id="GO:0016746">
    <property type="term" value="F:acyltransferase activity"/>
    <property type="evidence" value="ECO:0007669"/>
    <property type="project" value="UniProtKB-KW"/>
</dbReference>
<dbReference type="PROSITE" id="PS52029">
    <property type="entry name" value="LD_TPASE"/>
    <property type="match status" value="1"/>
</dbReference>
<dbReference type="PANTHER" id="PTHR30582">
    <property type="entry name" value="L,D-TRANSPEPTIDASE"/>
    <property type="match status" value="1"/>
</dbReference>
<sequence>MTHHPRTSSSAVRSAVPRRSFLAALAATALTAACTSGGEQAAVTVTSTTGPGTTAPGSGTTTSGSSASAGTTASTTSSSTPEIVQPVVTTVPEAGAVDVSPVEPVTVTVADGTFTDLVMRNPEGKEVKGTLSADKRTWTSAEVLGYGREYTITGTAVGSETGADDADVAVTFTTLEPAETIYPSFFPNPELKTIGMGQPMVVIFDKAPADQAAAERALTVTSDPVQEGAWYWWDERTLHYRPKAYWKKGTELTVEAKIYGVDLGGGAYGETDRTLNVTVGPARIAEIDDATKQMVITVDGKVTDTVPVSLGMNQTTTGSDGEEISFVTPSGIYVVQEKYEVKQMSSATYGLPVDADLGYDSSIPLAVRLSNSGIFVHSAPWSVDDQGVRNVSHGCININPEAAQWFYDNFSYGDVVVVKGTSTELHPTDGYGDWNISWADWQQGSVLG</sequence>
<dbReference type="GO" id="GO:0008360">
    <property type="term" value="P:regulation of cell shape"/>
    <property type="evidence" value="ECO:0007669"/>
    <property type="project" value="UniProtKB-UniRule"/>
</dbReference>
<dbReference type="InterPro" id="IPR038063">
    <property type="entry name" value="Transpep_catalytic_dom"/>
</dbReference>
<accession>A0A7K1FFJ4</accession>
<evidence type="ECO:0000256" key="1">
    <source>
        <dbReference type="ARBA" id="ARBA00004752"/>
    </source>
</evidence>
<dbReference type="Gene3D" id="2.60.40.3780">
    <property type="match status" value="1"/>
</dbReference>
<dbReference type="UniPathway" id="UPA00219"/>